<dbReference type="Proteomes" id="UP000509750">
    <property type="component" value="Chromosome"/>
</dbReference>
<evidence type="ECO:0000256" key="1">
    <source>
        <dbReference type="SAM" id="Phobius"/>
    </source>
</evidence>
<feature type="transmembrane region" description="Helical" evidence="1">
    <location>
        <begin position="112"/>
        <end position="145"/>
    </location>
</feature>
<name>A0A7D5GEG9_9EURY</name>
<dbReference type="PANTHER" id="PTHR22911">
    <property type="entry name" value="ACYL-MALONYL CONDENSING ENZYME-RELATED"/>
    <property type="match status" value="1"/>
</dbReference>
<accession>A0A7D5GEG9</accession>
<organism evidence="3 4">
    <name type="scientific">Halorarum halophilum</name>
    <dbReference type="NCBI Taxonomy" id="2743090"/>
    <lineage>
        <taxon>Archaea</taxon>
        <taxon>Methanobacteriati</taxon>
        <taxon>Methanobacteriota</taxon>
        <taxon>Stenosarchaea group</taxon>
        <taxon>Halobacteria</taxon>
        <taxon>Halobacteriales</taxon>
        <taxon>Haloferacaceae</taxon>
        <taxon>Halorarum</taxon>
    </lineage>
</organism>
<dbReference type="RefSeq" id="WP_179168923.1">
    <property type="nucleotide sequence ID" value="NZ_CP058529.1"/>
</dbReference>
<dbReference type="SUPFAM" id="SSF103481">
    <property type="entry name" value="Multidrug resistance efflux transporter EmrE"/>
    <property type="match status" value="2"/>
</dbReference>
<feature type="transmembrane region" description="Helical" evidence="1">
    <location>
        <begin position="220"/>
        <end position="242"/>
    </location>
</feature>
<protein>
    <submittedName>
        <fullName evidence="3">EamA family transporter</fullName>
    </submittedName>
</protein>
<dbReference type="GeneID" id="56028607"/>
<feature type="transmembrane region" description="Helical" evidence="1">
    <location>
        <begin position="276"/>
        <end position="295"/>
    </location>
</feature>
<keyword evidence="1" id="KW-1133">Transmembrane helix</keyword>
<dbReference type="OrthoDB" id="282690at2157"/>
<feature type="transmembrane region" description="Helical" evidence="1">
    <location>
        <begin position="248"/>
        <end position="269"/>
    </location>
</feature>
<dbReference type="Pfam" id="PF00892">
    <property type="entry name" value="EamA"/>
    <property type="match status" value="2"/>
</dbReference>
<dbReference type="PANTHER" id="PTHR22911:SF137">
    <property type="entry name" value="SOLUTE CARRIER FAMILY 35 MEMBER G2-RELATED"/>
    <property type="match status" value="1"/>
</dbReference>
<keyword evidence="4" id="KW-1185">Reference proteome</keyword>
<feature type="domain" description="EamA" evidence="2">
    <location>
        <begin position="163"/>
        <end position="294"/>
    </location>
</feature>
<sequence>MDGVLPQVYLLSIVAALFLGLGPVVSKRGLASGGTWVSNAVVVLTTRTTLLWIALLAVGDGPLFAGLTPVVAGLFLFGGVLASGVGRLLFFVGVDQVGSSVCNAISNTRPLFAVVLAVVLLGEALSLPMAVGVVVIVGGLVAISTSRGGDIGGWERVDLLVPVTAAVLFAVGNVVRRQGFTVAPVDILPAVTIGETGALAVVLGYAAATGRLRDPLPSRARNYFLVNGVIVSVGLLAVFAALRVGPVVVVDPVTATAPLFTALFAVILLRDVERVTPGLLAGVVLVVGGVVLLTTP</sequence>
<evidence type="ECO:0000313" key="3">
    <source>
        <dbReference type="EMBL" id="QLG27348.1"/>
    </source>
</evidence>
<dbReference type="InterPro" id="IPR000620">
    <property type="entry name" value="EamA_dom"/>
</dbReference>
<feature type="transmembrane region" description="Helical" evidence="1">
    <location>
        <begin position="70"/>
        <end position="92"/>
    </location>
</feature>
<evidence type="ECO:0000259" key="2">
    <source>
        <dbReference type="Pfam" id="PF00892"/>
    </source>
</evidence>
<reference evidence="3 4" key="1">
    <citation type="submission" date="2020-07" db="EMBL/GenBank/DDBJ databases">
        <title>Gai3-2, isolated from salt lake.</title>
        <authorList>
            <person name="Cui H."/>
            <person name="Shi X."/>
        </authorList>
    </citation>
    <scope>NUCLEOTIDE SEQUENCE [LARGE SCALE GENOMIC DNA]</scope>
    <source>
        <strain evidence="3 4">Gai3-2</strain>
    </source>
</reference>
<feature type="transmembrane region" description="Helical" evidence="1">
    <location>
        <begin position="187"/>
        <end position="208"/>
    </location>
</feature>
<feature type="transmembrane region" description="Helical" evidence="1">
    <location>
        <begin position="36"/>
        <end position="58"/>
    </location>
</feature>
<feature type="domain" description="EamA" evidence="2">
    <location>
        <begin position="9"/>
        <end position="144"/>
    </location>
</feature>
<dbReference type="EMBL" id="CP058529">
    <property type="protein sequence ID" value="QLG27348.1"/>
    <property type="molecule type" value="Genomic_DNA"/>
</dbReference>
<dbReference type="InterPro" id="IPR037185">
    <property type="entry name" value="EmrE-like"/>
</dbReference>
<dbReference type="GO" id="GO:0016020">
    <property type="term" value="C:membrane"/>
    <property type="evidence" value="ECO:0007669"/>
    <property type="project" value="InterPro"/>
</dbReference>
<dbReference type="AlphaFoldDB" id="A0A7D5GEG9"/>
<keyword evidence="1" id="KW-0812">Transmembrane</keyword>
<dbReference type="KEGG" id="halg:HUG10_07200"/>
<evidence type="ECO:0000313" key="4">
    <source>
        <dbReference type="Proteomes" id="UP000509750"/>
    </source>
</evidence>
<proteinExistence type="predicted"/>
<keyword evidence="1" id="KW-0472">Membrane</keyword>
<gene>
    <name evidence="3" type="ORF">HUG10_07200</name>
</gene>